<proteinExistence type="predicted"/>
<reference evidence="2" key="1">
    <citation type="journal article" date="2019" name="Int. J. Syst. Evol. Microbiol.">
        <title>The Global Catalogue of Microorganisms (GCM) 10K type strain sequencing project: providing services to taxonomists for standard genome sequencing and annotation.</title>
        <authorList>
            <consortium name="The Broad Institute Genomics Platform"/>
            <consortium name="The Broad Institute Genome Sequencing Center for Infectious Disease"/>
            <person name="Wu L."/>
            <person name="Ma J."/>
        </authorList>
    </citation>
    <scope>NUCLEOTIDE SEQUENCE [LARGE SCALE GENOMIC DNA]</scope>
    <source>
        <strain evidence="2">CCUG 38813</strain>
    </source>
</reference>
<accession>A0ABW0PMX1</accession>
<dbReference type="EMBL" id="JBHSMS010000056">
    <property type="protein sequence ID" value="MFC5512837.1"/>
    <property type="molecule type" value="Genomic_DNA"/>
</dbReference>
<sequence>MASLARKYFLCSIRKRCQGDIAVIAESSSVNTLLEVLNEAHALVDDIQKHAERLDGNLLLEVQSLTDADFSEPMDGETLVATLRNEGST</sequence>
<evidence type="ECO:0000313" key="2">
    <source>
        <dbReference type="Proteomes" id="UP001596031"/>
    </source>
</evidence>
<gene>
    <name evidence="1" type="ORF">ACFPOU_17175</name>
</gene>
<protein>
    <submittedName>
        <fullName evidence="1">Uncharacterized protein</fullName>
    </submittedName>
</protein>
<evidence type="ECO:0000313" key="1">
    <source>
        <dbReference type="EMBL" id="MFC5512837.1"/>
    </source>
</evidence>
<dbReference type="RefSeq" id="WP_379723873.1">
    <property type="nucleotide sequence ID" value="NZ_JBHSMS010000056.1"/>
</dbReference>
<comment type="caution">
    <text evidence="1">The sequence shown here is derived from an EMBL/GenBank/DDBJ whole genome shotgun (WGS) entry which is preliminary data.</text>
</comment>
<dbReference type="Proteomes" id="UP001596031">
    <property type="component" value="Unassembled WGS sequence"/>
</dbReference>
<organism evidence="1 2">
    <name type="scientific">Massilia jejuensis</name>
    <dbReference type="NCBI Taxonomy" id="648894"/>
    <lineage>
        <taxon>Bacteria</taxon>
        <taxon>Pseudomonadati</taxon>
        <taxon>Pseudomonadota</taxon>
        <taxon>Betaproteobacteria</taxon>
        <taxon>Burkholderiales</taxon>
        <taxon>Oxalobacteraceae</taxon>
        <taxon>Telluria group</taxon>
        <taxon>Massilia</taxon>
    </lineage>
</organism>
<name>A0ABW0PMX1_9BURK</name>
<keyword evidence="2" id="KW-1185">Reference proteome</keyword>